<protein>
    <recommendedName>
        <fullName evidence="6">Ubiquitin-like protease family profile domain-containing protein</fullName>
    </recommendedName>
</protein>
<feature type="compositionally biased region" description="Basic and acidic residues" evidence="5">
    <location>
        <begin position="795"/>
        <end position="810"/>
    </location>
</feature>
<feature type="compositionally biased region" description="Basic and acidic residues" evidence="5">
    <location>
        <begin position="446"/>
        <end position="455"/>
    </location>
</feature>
<dbReference type="Gene3D" id="3.40.395.10">
    <property type="entry name" value="Adenoviral Proteinase, Chain A"/>
    <property type="match status" value="1"/>
</dbReference>
<dbReference type="PANTHER" id="PTHR12606:SF141">
    <property type="entry name" value="GH15225P-RELATED"/>
    <property type="match status" value="1"/>
</dbReference>
<feature type="region of interest" description="Disordered" evidence="5">
    <location>
        <begin position="825"/>
        <end position="912"/>
    </location>
</feature>
<evidence type="ECO:0000256" key="3">
    <source>
        <dbReference type="ARBA" id="ARBA00022801"/>
    </source>
</evidence>
<dbReference type="STRING" id="1036611.A0A1L9PNP9"/>
<feature type="compositionally biased region" description="Polar residues" evidence="5">
    <location>
        <begin position="829"/>
        <end position="864"/>
    </location>
</feature>
<dbReference type="PANTHER" id="PTHR12606">
    <property type="entry name" value="SENTRIN/SUMO-SPECIFIC PROTEASE"/>
    <property type="match status" value="1"/>
</dbReference>
<dbReference type="FunFam" id="3.40.395.10:FF:000014">
    <property type="entry name" value="Ulp1 protease family protein"/>
    <property type="match status" value="1"/>
</dbReference>
<dbReference type="VEuPathDB" id="FungiDB:ASPVEDRAFT_42662"/>
<gene>
    <name evidence="7" type="ORF">ASPVEDRAFT_42662</name>
</gene>
<feature type="compositionally biased region" description="Basic residues" evidence="5">
    <location>
        <begin position="766"/>
        <end position="775"/>
    </location>
</feature>
<dbReference type="InterPro" id="IPR003653">
    <property type="entry name" value="Peptidase_C48_C"/>
</dbReference>
<proteinExistence type="inferred from homology"/>
<feature type="compositionally biased region" description="Polar residues" evidence="5">
    <location>
        <begin position="211"/>
        <end position="227"/>
    </location>
</feature>
<evidence type="ECO:0000256" key="5">
    <source>
        <dbReference type="SAM" id="MobiDB-lite"/>
    </source>
</evidence>
<dbReference type="Pfam" id="PF02902">
    <property type="entry name" value="Peptidase_C48"/>
    <property type="match status" value="1"/>
</dbReference>
<dbReference type="GO" id="GO:0005634">
    <property type="term" value="C:nucleus"/>
    <property type="evidence" value="ECO:0007669"/>
    <property type="project" value="TreeGrafter"/>
</dbReference>
<evidence type="ECO:0000259" key="6">
    <source>
        <dbReference type="PROSITE" id="PS50600"/>
    </source>
</evidence>
<accession>A0A1L9PNP9</accession>
<evidence type="ECO:0000313" key="7">
    <source>
        <dbReference type="EMBL" id="OJJ03148.1"/>
    </source>
</evidence>
<feature type="compositionally biased region" description="Polar residues" evidence="5">
    <location>
        <begin position="683"/>
        <end position="698"/>
    </location>
</feature>
<dbReference type="GeneID" id="63728146"/>
<evidence type="ECO:0000313" key="8">
    <source>
        <dbReference type="Proteomes" id="UP000184073"/>
    </source>
</evidence>
<feature type="compositionally biased region" description="Low complexity" evidence="5">
    <location>
        <begin position="612"/>
        <end position="623"/>
    </location>
</feature>
<organism evidence="7 8">
    <name type="scientific">Aspergillus versicolor CBS 583.65</name>
    <dbReference type="NCBI Taxonomy" id="1036611"/>
    <lineage>
        <taxon>Eukaryota</taxon>
        <taxon>Fungi</taxon>
        <taxon>Dikarya</taxon>
        <taxon>Ascomycota</taxon>
        <taxon>Pezizomycotina</taxon>
        <taxon>Eurotiomycetes</taxon>
        <taxon>Eurotiomycetidae</taxon>
        <taxon>Eurotiales</taxon>
        <taxon>Aspergillaceae</taxon>
        <taxon>Aspergillus</taxon>
        <taxon>Aspergillus subgen. Nidulantes</taxon>
    </lineage>
</organism>
<feature type="domain" description="Ubiquitin-like protease family profile" evidence="6">
    <location>
        <begin position="1153"/>
        <end position="1323"/>
    </location>
</feature>
<keyword evidence="3" id="KW-0378">Hydrolase</keyword>
<feature type="region of interest" description="Disordered" evidence="5">
    <location>
        <begin position="181"/>
        <end position="288"/>
    </location>
</feature>
<keyword evidence="8" id="KW-1185">Reference proteome</keyword>
<feature type="compositionally biased region" description="Basic and acidic residues" evidence="5">
    <location>
        <begin position="417"/>
        <end position="426"/>
    </location>
</feature>
<dbReference type="GO" id="GO:0006508">
    <property type="term" value="P:proteolysis"/>
    <property type="evidence" value="ECO:0007669"/>
    <property type="project" value="UniProtKB-KW"/>
</dbReference>
<evidence type="ECO:0000256" key="1">
    <source>
        <dbReference type="ARBA" id="ARBA00005234"/>
    </source>
</evidence>
<dbReference type="GO" id="GO:0016929">
    <property type="term" value="F:deSUMOylase activity"/>
    <property type="evidence" value="ECO:0007669"/>
    <property type="project" value="TreeGrafter"/>
</dbReference>
<dbReference type="InterPro" id="IPR038765">
    <property type="entry name" value="Papain-like_cys_pep_sf"/>
</dbReference>
<dbReference type="OrthoDB" id="1939479at2759"/>
<evidence type="ECO:0000256" key="4">
    <source>
        <dbReference type="ARBA" id="ARBA00022807"/>
    </source>
</evidence>
<feature type="compositionally biased region" description="Basic and acidic residues" evidence="5">
    <location>
        <begin position="228"/>
        <end position="237"/>
    </location>
</feature>
<feature type="compositionally biased region" description="Polar residues" evidence="5">
    <location>
        <begin position="587"/>
        <end position="604"/>
    </location>
</feature>
<reference evidence="8" key="1">
    <citation type="journal article" date="2017" name="Genome Biol.">
        <title>Comparative genomics reveals high biological diversity and specific adaptations in the industrially and medically important fungal genus Aspergillus.</title>
        <authorList>
            <person name="de Vries R.P."/>
            <person name="Riley R."/>
            <person name="Wiebenga A."/>
            <person name="Aguilar-Osorio G."/>
            <person name="Amillis S."/>
            <person name="Uchima C.A."/>
            <person name="Anderluh G."/>
            <person name="Asadollahi M."/>
            <person name="Askin M."/>
            <person name="Barry K."/>
            <person name="Battaglia E."/>
            <person name="Bayram O."/>
            <person name="Benocci T."/>
            <person name="Braus-Stromeyer S.A."/>
            <person name="Caldana C."/>
            <person name="Canovas D."/>
            <person name="Cerqueira G.C."/>
            <person name="Chen F."/>
            <person name="Chen W."/>
            <person name="Choi C."/>
            <person name="Clum A."/>
            <person name="Dos Santos R.A."/>
            <person name="Damasio A.R."/>
            <person name="Diallinas G."/>
            <person name="Emri T."/>
            <person name="Fekete E."/>
            <person name="Flipphi M."/>
            <person name="Freyberg S."/>
            <person name="Gallo A."/>
            <person name="Gournas C."/>
            <person name="Habgood R."/>
            <person name="Hainaut M."/>
            <person name="Harispe M.L."/>
            <person name="Henrissat B."/>
            <person name="Hilden K.S."/>
            <person name="Hope R."/>
            <person name="Hossain A."/>
            <person name="Karabika E."/>
            <person name="Karaffa L."/>
            <person name="Karanyi Z."/>
            <person name="Krasevec N."/>
            <person name="Kuo A."/>
            <person name="Kusch H."/>
            <person name="LaButti K."/>
            <person name="Lagendijk E.L."/>
            <person name="Lapidus A."/>
            <person name="Levasseur A."/>
            <person name="Lindquist E."/>
            <person name="Lipzen A."/>
            <person name="Logrieco A.F."/>
            <person name="MacCabe A."/>
            <person name="Maekelae M.R."/>
            <person name="Malavazi I."/>
            <person name="Melin P."/>
            <person name="Meyer V."/>
            <person name="Mielnichuk N."/>
            <person name="Miskei M."/>
            <person name="Molnar A.P."/>
            <person name="Mule G."/>
            <person name="Ngan C.Y."/>
            <person name="Orejas M."/>
            <person name="Orosz E."/>
            <person name="Ouedraogo J.P."/>
            <person name="Overkamp K.M."/>
            <person name="Park H.-S."/>
            <person name="Perrone G."/>
            <person name="Piumi F."/>
            <person name="Punt P.J."/>
            <person name="Ram A.F."/>
            <person name="Ramon A."/>
            <person name="Rauscher S."/>
            <person name="Record E."/>
            <person name="Riano-Pachon D.M."/>
            <person name="Robert V."/>
            <person name="Roehrig J."/>
            <person name="Ruller R."/>
            <person name="Salamov A."/>
            <person name="Salih N.S."/>
            <person name="Samson R.A."/>
            <person name="Sandor E."/>
            <person name="Sanguinetti M."/>
            <person name="Schuetze T."/>
            <person name="Sepcic K."/>
            <person name="Shelest E."/>
            <person name="Sherlock G."/>
            <person name="Sophianopoulou V."/>
            <person name="Squina F.M."/>
            <person name="Sun H."/>
            <person name="Susca A."/>
            <person name="Todd R.B."/>
            <person name="Tsang A."/>
            <person name="Unkles S.E."/>
            <person name="van de Wiele N."/>
            <person name="van Rossen-Uffink D."/>
            <person name="Oliveira J.V."/>
            <person name="Vesth T.C."/>
            <person name="Visser J."/>
            <person name="Yu J.-H."/>
            <person name="Zhou M."/>
            <person name="Andersen M.R."/>
            <person name="Archer D.B."/>
            <person name="Baker S.E."/>
            <person name="Benoit I."/>
            <person name="Brakhage A.A."/>
            <person name="Braus G.H."/>
            <person name="Fischer R."/>
            <person name="Frisvad J.C."/>
            <person name="Goldman G.H."/>
            <person name="Houbraken J."/>
            <person name="Oakley B."/>
            <person name="Pocsi I."/>
            <person name="Scazzocchio C."/>
            <person name="Seiboth B."/>
            <person name="vanKuyk P.A."/>
            <person name="Wortman J."/>
            <person name="Dyer P.S."/>
            <person name="Grigoriev I.V."/>
        </authorList>
    </citation>
    <scope>NUCLEOTIDE SEQUENCE [LARGE SCALE GENOMIC DNA]</scope>
    <source>
        <strain evidence="8">CBS 583.65</strain>
    </source>
</reference>
<feature type="compositionally biased region" description="Polar residues" evidence="5">
    <location>
        <begin position="181"/>
        <end position="201"/>
    </location>
</feature>
<feature type="compositionally biased region" description="Basic and acidic residues" evidence="5">
    <location>
        <begin position="386"/>
        <end position="397"/>
    </location>
</feature>
<feature type="region of interest" description="Disordered" evidence="5">
    <location>
        <begin position="765"/>
        <end position="811"/>
    </location>
</feature>
<feature type="region of interest" description="Disordered" evidence="5">
    <location>
        <begin position="347"/>
        <end position="702"/>
    </location>
</feature>
<keyword evidence="4" id="KW-0788">Thiol protease</keyword>
<feature type="compositionally biased region" description="Polar residues" evidence="5">
    <location>
        <begin position="238"/>
        <end position="248"/>
    </location>
</feature>
<feature type="compositionally biased region" description="Low complexity" evidence="5">
    <location>
        <begin position="898"/>
        <end position="907"/>
    </location>
</feature>
<dbReference type="PROSITE" id="PS50600">
    <property type="entry name" value="ULP_PROTEASE"/>
    <property type="match status" value="1"/>
</dbReference>
<evidence type="ECO:0000256" key="2">
    <source>
        <dbReference type="ARBA" id="ARBA00022670"/>
    </source>
</evidence>
<feature type="compositionally biased region" description="Polar residues" evidence="5">
    <location>
        <begin position="632"/>
        <end position="643"/>
    </location>
</feature>
<feature type="compositionally biased region" description="Polar residues" evidence="5">
    <location>
        <begin position="509"/>
        <end position="519"/>
    </location>
</feature>
<feature type="compositionally biased region" description="Polar residues" evidence="5">
    <location>
        <begin position="1"/>
        <end position="10"/>
    </location>
</feature>
<dbReference type="SUPFAM" id="SSF54001">
    <property type="entry name" value="Cysteine proteinases"/>
    <property type="match status" value="1"/>
</dbReference>
<dbReference type="EMBL" id="KV878130">
    <property type="protein sequence ID" value="OJJ03148.1"/>
    <property type="molecule type" value="Genomic_DNA"/>
</dbReference>
<keyword evidence="2" id="KW-0645">Protease</keyword>
<dbReference type="RefSeq" id="XP_040668910.1">
    <property type="nucleotide sequence ID" value="XM_040812635.1"/>
</dbReference>
<feature type="compositionally biased region" description="Basic and acidic residues" evidence="5">
    <location>
        <begin position="475"/>
        <end position="484"/>
    </location>
</feature>
<sequence>MSNPTNNAQQEMEDVDMMDASPYASPQGAPQVYTSYGMGLSDPHRDHTPPGMKKIVPFGGSPYPGLNIQALPPPKEKMKVPLSAMTRYASQKYPNQKPFHFSANSERQQQSTGPVLPRMAEVQAYRTPASYKLASTTYGPGLDYFNRGHYSNMGMSTQSDFYKLGNSKLYDSKRWNTTDLGLTGQAPGSQKWNTTQNSSFTGFKPTARPLVSQNTSRGSSFSSFDTQKSTDDGKENSFDSLTSVSTAPSYLPQKPPVGKATNRFDNLTTSSTASSLQPNGLVTNRKPKSLAELQAGYYREKKAMREAGLDSRSAPWAPHTAAEELTRPSSMTYGSYRCLDSGRSVDVPGPFNGSSHQPRGYPADGNANSFSNLSPGRPSLFADPPNKPRGDSADGKATDTSNPHGLVNLFAGPPNRPRGDSADGKATDPSNPHGLVNLFAGPPNKPRGDSADGKATDTSNPHGLVNLFAGPPNRPRGDSADGKATDPSNPFLDASQHACENPTDGIPTGLSNLFPSSPKFNPRKRGNADDFMALFGAPSSQPRKRPVDEENQNGESHTATADFASGSVSKYRRLSGDDPICTEGGEATTTDHVSTVAQRTSFASPSHPVLEATPSATLSSPSSIAGPETPVNARQATNSTSMDSVPGCWPMTPTSTLHHSMPNVAAHTGDISMSGALSPAQPERSNSQDSPNNGNNELQPVRPAEGTWNNYYITLQQAYLAFQRQMAQPAASAFRGAFGGAMAAASSVTQRVMASNVTQRVLGYVRQRRRDRARARSPPPGSSPVRANTRNLSPEQRERIRSNQWRRDRGYPVNDEYPFPALAFDSPHISPTPNSSIQTEDIESPSTPSIQLQREIIQSTVTNTDSERNRKHPAHPVIPHTPERPQAPRAGILKPRSSRTFRSSRQQTQDRIRRTRELNEALHIQGFNTSARTSHSKSEHRVRFQEPLVTVYGYEPPLTPELAPHLHPSPNNEHPNIESLKTGLSKTESAEALDEEQKENIAPELVVEHDDSVPQNDFVPQHDFHDLVVARDHIFQAEQFGPAAVVEPVEPAESVEPFVDPWAQPPEFPYGSALSAVSLFYPPDRKIPPGRTESIYADEWRKLEQEQQLEERSERIRPEGPAVRPLSEKWEKRVEDAMRMPNNRKIVDTLSGDPLTKRDLASCFTPMAWLNDEVINSYLAVIIDYLRRENNNDGRHDKPRFHAFNSFFFSNLRDKGYESVRRWATRAKIGKKDLLNVDTVFIPVHNSSHWTLIVVKPADRTIEHFDSLGSLSRRHVGIVKTWLRGELGDLFVEEEWAVLPSVSPQQDNGSDCGVFLLSTAKAIAANIDPLAYGPQDTLLLRKKIVAELMNGGLEGDFAPKDVYGDVLL</sequence>
<dbReference type="GO" id="GO:0016926">
    <property type="term" value="P:protein desumoylation"/>
    <property type="evidence" value="ECO:0007669"/>
    <property type="project" value="TreeGrafter"/>
</dbReference>
<feature type="compositionally biased region" description="Polar residues" evidence="5">
    <location>
        <begin position="263"/>
        <end position="282"/>
    </location>
</feature>
<comment type="similarity">
    <text evidence="1">Belongs to the peptidase C48 family.</text>
</comment>
<feature type="region of interest" description="Disordered" evidence="5">
    <location>
        <begin position="1"/>
        <end position="51"/>
    </location>
</feature>
<name>A0A1L9PNP9_ASPVE</name>
<dbReference type="Proteomes" id="UP000184073">
    <property type="component" value="Unassembled WGS sequence"/>
</dbReference>